<reference evidence="3" key="1">
    <citation type="journal article" date="2019" name="Int. J. Syst. Evol. Microbiol.">
        <title>The Global Catalogue of Microorganisms (GCM) 10K type strain sequencing project: providing services to taxonomists for standard genome sequencing and annotation.</title>
        <authorList>
            <consortium name="The Broad Institute Genomics Platform"/>
            <consortium name="The Broad Institute Genome Sequencing Center for Infectious Disease"/>
            <person name="Wu L."/>
            <person name="Ma J."/>
        </authorList>
    </citation>
    <scope>NUCLEOTIDE SEQUENCE [LARGE SCALE GENOMIC DNA]</scope>
    <source>
        <strain evidence="3">JCM 17338</strain>
    </source>
</reference>
<dbReference type="Gene3D" id="3.10.180.10">
    <property type="entry name" value="2,3-Dihydroxybiphenyl 1,2-Dioxygenase, domain 1"/>
    <property type="match status" value="1"/>
</dbReference>
<dbReference type="EMBL" id="BAABAK010000009">
    <property type="protein sequence ID" value="GAA3965703.1"/>
    <property type="molecule type" value="Genomic_DNA"/>
</dbReference>
<keyword evidence="3" id="KW-1185">Reference proteome</keyword>
<gene>
    <name evidence="2" type="ORF">GCM10022246_18410</name>
</gene>
<evidence type="ECO:0000313" key="2">
    <source>
        <dbReference type="EMBL" id="GAA3965703.1"/>
    </source>
</evidence>
<accession>A0ABP7PIC8</accession>
<dbReference type="RefSeq" id="WP_344766499.1">
    <property type="nucleotide sequence ID" value="NZ_BAABAK010000009.1"/>
</dbReference>
<dbReference type="SUPFAM" id="SSF54593">
    <property type="entry name" value="Glyoxalase/Bleomycin resistance protein/Dihydroxybiphenyl dioxygenase"/>
    <property type="match status" value="1"/>
</dbReference>
<dbReference type="InterPro" id="IPR037523">
    <property type="entry name" value="VOC_core"/>
</dbReference>
<dbReference type="PROSITE" id="PS51819">
    <property type="entry name" value="VOC"/>
    <property type="match status" value="1"/>
</dbReference>
<sequence length="127" mass="13922">MLKNSKAFSSFAVNDIPKAKDFYEHTLGLTVKDNPMGIIEIEVSGSSNLMVYPKPNHTPATFTVLNFPVDNIDDAVDKLTNKGVVFEQYDDEQLKTDEKGISRGNGGPSIAWFKDPSGNILSVLEVS</sequence>
<dbReference type="Proteomes" id="UP001501081">
    <property type="component" value="Unassembled WGS sequence"/>
</dbReference>
<evidence type="ECO:0000313" key="3">
    <source>
        <dbReference type="Proteomes" id="UP001501081"/>
    </source>
</evidence>
<dbReference type="InterPro" id="IPR004360">
    <property type="entry name" value="Glyas_Fos-R_dOase_dom"/>
</dbReference>
<protein>
    <submittedName>
        <fullName evidence="2">VOC family protein</fullName>
    </submittedName>
</protein>
<organism evidence="2 3">
    <name type="scientific">Pedobacter ginsengiterrae</name>
    <dbReference type="NCBI Taxonomy" id="871696"/>
    <lineage>
        <taxon>Bacteria</taxon>
        <taxon>Pseudomonadati</taxon>
        <taxon>Bacteroidota</taxon>
        <taxon>Sphingobacteriia</taxon>
        <taxon>Sphingobacteriales</taxon>
        <taxon>Sphingobacteriaceae</taxon>
        <taxon>Pedobacter</taxon>
    </lineage>
</organism>
<feature type="domain" description="VOC" evidence="1">
    <location>
        <begin position="5"/>
        <end position="126"/>
    </location>
</feature>
<evidence type="ECO:0000259" key="1">
    <source>
        <dbReference type="PROSITE" id="PS51819"/>
    </source>
</evidence>
<name>A0ABP7PIC8_9SPHI</name>
<dbReference type="Pfam" id="PF00903">
    <property type="entry name" value="Glyoxalase"/>
    <property type="match status" value="1"/>
</dbReference>
<dbReference type="InterPro" id="IPR029068">
    <property type="entry name" value="Glyas_Bleomycin-R_OHBP_Dase"/>
</dbReference>
<comment type="caution">
    <text evidence="2">The sequence shown here is derived from an EMBL/GenBank/DDBJ whole genome shotgun (WGS) entry which is preliminary data.</text>
</comment>
<proteinExistence type="predicted"/>